<sequence>MENTLLIILVLIAVLNLVINFILLSKGRKQKDNAFVHEISLLLRDELKTNRTELSESLRESRRELAEGLERMSLSLGEKLGQINDSSQKAARENREELAKSLHQFQETFTNNVRDFNELQKQKFDDMARRQDELVKATEQKLEKMRETVDEKLHKTLEERLGQSFKLVSERLEAVQKGLGEMQVLANGVGDLKNVLSNVKTRGLLGEIQLGNILEQIMSSEQYEANVITRKGASEVVEFAIKLPGRDDSGTPVYLPIDAKFPQADYLRLQNAFESGDKSMIDAETKNLVAAIKKSAKDIRDKYLDPPHTTDFGIMFLPVEGLYAEVVRQEDLLVTLQRDYKVIVTGPTTLAAMLNSLQMGFKTLAIQKRSSEVWNVLAAVKGEFAKFGDVLEKARKKLNEADRELDSLVGTRTRMMMSKLKKIEKLPAAGQNALSEGNAGDIFEDDFDETDSPNE</sequence>
<evidence type="ECO:0000256" key="7">
    <source>
        <dbReference type="SAM" id="Phobius"/>
    </source>
</evidence>
<dbReference type="SUPFAM" id="SSF58113">
    <property type="entry name" value="Apolipoprotein A-I"/>
    <property type="match status" value="1"/>
</dbReference>
<evidence type="ECO:0000313" key="9">
    <source>
        <dbReference type="Proteomes" id="UP001056426"/>
    </source>
</evidence>
<feature type="compositionally biased region" description="Acidic residues" evidence="6">
    <location>
        <begin position="442"/>
        <end position="455"/>
    </location>
</feature>
<evidence type="ECO:0000256" key="4">
    <source>
        <dbReference type="ARBA" id="ARBA00023172"/>
    </source>
</evidence>
<keyword evidence="9" id="KW-1185">Reference proteome</keyword>
<organism evidence="8 9">
    <name type="scientific">Xiashengella succiniciproducens</name>
    <dbReference type="NCBI Taxonomy" id="2949635"/>
    <lineage>
        <taxon>Bacteria</taxon>
        <taxon>Pseudomonadati</taxon>
        <taxon>Bacteroidota</taxon>
        <taxon>Bacteroidia</taxon>
        <taxon>Marinilabiliales</taxon>
        <taxon>Marinilabiliaceae</taxon>
        <taxon>Xiashengella</taxon>
    </lineage>
</organism>
<feature type="transmembrane region" description="Helical" evidence="7">
    <location>
        <begin position="6"/>
        <end position="24"/>
    </location>
</feature>
<dbReference type="GO" id="GO:0006310">
    <property type="term" value="P:DNA recombination"/>
    <property type="evidence" value="ECO:0007669"/>
    <property type="project" value="UniProtKB-KW"/>
</dbReference>
<comment type="function">
    <text evidence="1">Involved in DNA recombination.</text>
</comment>
<evidence type="ECO:0000256" key="2">
    <source>
        <dbReference type="ARBA" id="ARBA00009840"/>
    </source>
</evidence>
<dbReference type="EMBL" id="CP098400">
    <property type="protein sequence ID" value="URW80203.1"/>
    <property type="molecule type" value="Genomic_DNA"/>
</dbReference>
<dbReference type="InterPro" id="IPR003798">
    <property type="entry name" value="DNA_recombination_RmuC"/>
</dbReference>
<comment type="similarity">
    <text evidence="2">Belongs to the RmuC family.</text>
</comment>
<reference evidence="8" key="1">
    <citation type="submission" date="2022-05" db="EMBL/GenBank/DDBJ databases">
        <authorList>
            <person name="Sun X."/>
        </authorList>
    </citation>
    <scope>NUCLEOTIDE SEQUENCE</scope>
    <source>
        <strain evidence="8">Ai-910</strain>
    </source>
</reference>
<keyword evidence="4" id="KW-0233">DNA recombination</keyword>
<evidence type="ECO:0000313" key="8">
    <source>
        <dbReference type="EMBL" id="URW80203.1"/>
    </source>
</evidence>
<gene>
    <name evidence="8" type="primary">rmuC</name>
    <name evidence="8" type="ORF">M9189_02365</name>
</gene>
<evidence type="ECO:0000256" key="1">
    <source>
        <dbReference type="ARBA" id="ARBA00003416"/>
    </source>
</evidence>
<dbReference type="PANTHER" id="PTHR30563">
    <property type="entry name" value="DNA RECOMBINATION PROTEIN RMUC"/>
    <property type="match status" value="1"/>
</dbReference>
<keyword evidence="7" id="KW-1133">Transmembrane helix</keyword>
<protein>
    <submittedName>
        <fullName evidence="8">DNA recombination protein RmuC</fullName>
    </submittedName>
</protein>
<dbReference type="AlphaFoldDB" id="A0A9J6ZRJ3"/>
<keyword evidence="7" id="KW-0812">Transmembrane</keyword>
<dbReference type="RefSeq" id="WP_250724332.1">
    <property type="nucleotide sequence ID" value="NZ_CP098400.1"/>
</dbReference>
<dbReference type="KEGG" id="alkq:M9189_02365"/>
<feature type="region of interest" description="Disordered" evidence="6">
    <location>
        <begin position="431"/>
        <end position="455"/>
    </location>
</feature>
<evidence type="ECO:0000256" key="5">
    <source>
        <dbReference type="SAM" id="Coils"/>
    </source>
</evidence>
<proteinExistence type="inferred from homology"/>
<name>A0A9J6ZRJ3_9BACT</name>
<feature type="coiled-coil region" evidence="5">
    <location>
        <begin position="88"/>
        <end position="155"/>
    </location>
</feature>
<accession>A0A9J6ZRJ3</accession>
<evidence type="ECO:0000256" key="6">
    <source>
        <dbReference type="SAM" id="MobiDB-lite"/>
    </source>
</evidence>
<evidence type="ECO:0000256" key="3">
    <source>
        <dbReference type="ARBA" id="ARBA00023054"/>
    </source>
</evidence>
<dbReference type="PANTHER" id="PTHR30563:SF0">
    <property type="entry name" value="DNA RECOMBINATION PROTEIN RMUC"/>
    <property type="match status" value="1"/>
</dbReference>
<keyword evidence="7" id="KW-0472">Membrane</keyword>
<dbReference type="Proteomes" id="UP001056426">
    <property type="component" value="Chromosome"/>
</dbReference>
<keyword evidence="3 5" id="KW-0175">Coiled coil</keyword>
<reference evidence="8" key="2">
    <citation type="submission" date="2022-06" db="EMBL/GenBank/DDBJ databases">
        <title>Xiashengella guii gen. nov. sp. nov., a bacterium isolated form anaerobic digestion tank.</title>
        <authorList>
            <person name="Huang H."/>
        </authorList>
    </citation>
    <scope>NUCLEOTIDE SEQUENCE</scope>
    <source>
        <strain evidence="8">Ai-910</strain>
    </source>
</reference>
<dbReference type="Pfam" id="PF02646">
    <property type="entry name" value="RmuC"/>
    <property type="match status" value="1"/>
</dbReference>